<evidence type="ECO:0000313" key="1">
    <source>
        <dbReference type="EMBL" id="KKK95267.1"/>
    </source>
</evidence>
<dbReference type="AlphaFoldDB" id="A0A0F8ZN45"/>
<reference evidence="1" key="1">
    <citation type="journal article" date="2015" name="Nature">
        <title>Complex archaea that bridge the gap between prokaryotes and eukaryotes.</title>
        <authorList>
            <person name="Spang A."/>
            <person name="Saw J.H."/>
            <person name="Jorgensen S.L."/>
            <person name="Zaremba-Niedzwiedzka K."/>
            <person name="Martijn J."/>
            <person name="Lind A.E."/>
            <person name="van Eijk R."/>
            <person name="Schleper C."/>
            <person name="Guy L."/>
            <person name="Ettema T.J."/>
        </authorList>
    </citation>
    <scope>NUCLEOTIDE SEQUENCE</scope>
</reference>
<gene>
    <name evidence="1" type="ORF">LCGC14_2674530</name>
</gene>
<proteinExistence type="predicted"/>
<organism evidence="1">
    <name type="scientific">marine sediment metagenome</name>
    <dbReference type="NCBI Taxonomy" id="412755"/>
    <lineage>
        <taxon>unclassified sequences</taxon>
        <taxon>metagenomes</taxon>
        <taxon>ecological metagenomes</taxon>
    </lineage>
</organism>
<protein>
    <submittedName>
        <fullName evidence="1">Uncharacterized protein</fullName>
    </submittedName>
</protein>
<name>A0A0F8ZN45_9ZZZZ</name>
<accession>A0A0F8ZN45</accession>
<dbReference type="EMBL" id="LAZR01046984">
    <property type="protein sequence ID" value="KKK95267.1"/>
    <property type="molecule type" value="Genomic_DNA"/>
</dbReference>
<comment type="caution">
    <text evidence="1">The sequence shown here is derived from an EMBL/GenBank/DDBJ whole genome shotgun (WGS) entry which is preliminary data.</text>
</comment>
<sequence length="92" mass="10504">MGCWTMSSDPYQDFMDAYRPKLAATHNPKVTTCLCLPCKRVRGIGFALQAQSEAVRWVLYLKWLCWLTKKDRKDWPAIHTADPAMLAQAGDD</sequence>